<dbReference type="Proteomes" id="UP000262621">
    <property type="component" value="Unassembled WGS sequence"/>
</dbReference>
<comment type="cofactor">
    <cofactor evidence="1">
        <name>Fe(2+)</name>
        <dbReference type="ChEBI" id="CHEBI:29033"/>
    </cofactor>
</comment>
<dbReference type="GO" id="GO:0017000">
    <property type="term" value="P:antibiotic biosynthetic process"/>
    <property type="evidence" value="ECO:0007669"/>
    <property type="project" value="UniProtKB-KW"/>
</dbReference>
<evidence type="ECO:0000259" key="8">
    <source>
        <dbReference type="Pfam" id="PF02668"/>
    </source>
</evidence>
<evidence type="ECO:0000256" key="1">
    <source>
        <dbReference type="ARBA" id="ARBA00001954"/>
    </source>
</evidence>
<dbReference type="AlphaFoldDB" id="A0A372G281"/>
<evidence type="ECO:0000256" key="5">
    <source>
        <dbReference type="ARBA" id="ARBA00023004"/>
    </source>
</evidence>
<evidence type="ECO:0000256" key="4">
    <source>
        <dbReference type="ARBA" id="ARBA00023002"/>
    </source>
</evidence>
<evidence type="ECO:0000313" key="9">
    <source>
        <dbReference type="EMBL" id="RFS47167.1"/>
    </source>
</evidence>
<keyword evidence="3 7" id="KW-0479">Metal-binding</keyword>
<dbReference type="InterPro" id="IPR014503">
    <property type="entry name" value="Clavaminate_syn-like"/>
</dbReference>
<sequence length="314" mass="34572">MTRALRVARHHLNDRTRDLLDKELTAAVCDIELDSDAHEAILAGIGAHALQTHLPGEILQALTFYPATGSHVLTIGNLPQQEFPATPRDGFTDEPAMAVTNALHFGLLQLLSLTPFAVDYENTGRYIRNVAPNPAAAGTTSSWGADSEFSWHTDNPHLPFGGKGVDPRRYVPRYLSFYAVRNDEQVPTEVLAIEGAVAALDETTVQELQSAQFTVGPPASTDEAAPLRDTALLEQSYEGTRARFDRGTVAPNTPAATAALDRWVRALDQARSEAFVLRPGDFLIFDNYRVLHRRRAFRPGPADTARWLRRCYAS</sequence>
<dbReference type="PANTHER" id="PTHR10696">
    <property type="entry name" value="GAMMA-BUTYROBETAINE HYDROXYLASE-RELATED"/>
    <property type="match status" value="1"/>
</dbReference>
<organism evidence="9 10">
    <name type="scientific">Micromonospora craniellae</name>
    <dbReference type="NCBI Taxonomy" id="2294034"/>
    <lineage>
        <taxon>Bacteria</taxon>
        <taxon>Bacillati</taxon>
        <taxon>Actinomycetota</taxon>
        <taxon>Actinomycetes</taxon>
        <taxon>Micromonosporales</taxon>
        <taxon>Micromonosporaceae</taxon>
        <taxon>Micromonospora</taxon>
    </lineage>
</organism>
<gene>
    <name evidence="9" type="ORF">D0Q02_07860</name>
</gene>
<dbReference type="GO" id="GO:0016491">
    <property type="term" value="F:oxidoreductase activity"/>
    <property type="evidence" value="ECO:0007669"/>
    <property type="project" value="UniProtKB-KW"/>
</dbReference>
<protein>
    <submittedName>
        <fullName evidence="9">Clavaminate synthase</fullName>
    </submittedName>
</protein>
<comment type="caution">
    <text evidence="9">The sequence shown here is derived from an EMBL/GenBank/DDBJ whole genome shotgun (WGS) entry which is preliminary data.</text>
</comment>
<feature type="binding site" evidence="7">
    <location>
        <position position="292"/>
    </location>
    <ligand>
        <name>Fe cation</name>
        <dbReference type="ChEBI" id="CHEBI:24875"/>
    </ligand>
</feature>
<dbReference type="InterPro" id="IPR003819">
    <property type="entry name" value="TauD/TfdA-like"/>
</dbReference>
<evidence type="ECO:0000256" key="7">
    <source>
        <dbReference type="PIRSR" id="PIRSR019543-2"/>
    </source>
</evidence>
<dbReference type="InterPro" id="IPR050411">
    <property type="entry name" value="AlphaKG_dependent_hydroxylases"/>
</dbReference>
<keyword evidence="6" id="KW-0045">Antibiotic biosynthesis</keyword>
<keyword evidence="10" id="KW-1185">Reference proteome</keyword>
<dbReference type="PANTHER" id="PTHR10696:SF56">
    <property type="entry name" value="TAUD_TFDA-LIKE DOMAIN-CONTAINING PROTEIN"/>
    <property type="match status" value="1"/>
</dbReference>
<evidence type="ECO:0000256" key="2">
    <source>
        <dbReference type="ARBA" id="ARBA00008425"/>
    </source>
</evidence>
<keyword evidence="4" id="KW-0560">Oxidoreductase</keyword>
<comment type="similarity">
    <text evidence="2">Belongs to the clavaminate synthase family.</text>
</comment>
<dbReference type="PIRSF" id="PIRSF019543">
    <property type="entry name" value="Clavaminate_syn"/>
    <property type="match status" value="1"/>
</dbReference>
<accession>A0A372G281</accession>
<dbReference type="OrthoDB" id="3872700at2"/>
<dbReference type="InterPro" id="IPR042098">
    <property type="entry name" value="TauD-like_sf"/>
</dbReference>
<dbReference type="SUPFAM" id="SSF51197">
    <property type="entry name" value="Clavaminate synthase-like"/>
    <property type="match status" value="1"/>
</dbReference>
<evidence type="ECO:0000256" key="3">
    <source>
        <dbReference type="ARBA" id="ARBA00022723"/>
    </source>
</evidence>
<dbReference type="EMBL" id="QVFU01000005">
    <property type="protein sequence ID" value="RFS47167.1"/>
    <property type="molecule type" value="Genomic_DNA"/>
</dbReference>
<evidence type="ECO:0000256" key="6">
    <source>
        <dbReference type="ARBA" id="ARBA00023194"/>
    </source>
</evidence>
<name>A0A372G281_9ACTN</name>
<reference evidence="9 10" key="1">
    <citation type="submission" date="2018-08" db="EMBL/GenBank/DDBJ databases">
        <title>Verrucosispora craniellae sp. nov., isolated from a marine sponge in the South China Sea.</title>
        <authorList>
            <person name="Li L."/>
            <person name="Lin H.W."/>
        </authorList>
    </citation>
    <scope>NUCLEOTIDE SEQUENCE [LARGE SCALE GENOMIC DNA]</scope>
    <source>
        <strain evidence="9 10">LHW63014</strain>
    </source>
</reference>
<keyword evidence="5 7" id="KW-0408">Iron</keyword>
<dbReference type="GO" id="GO:0005506">
    <property type="term" value="F:iron ion binding"/>
    <property type="evidence" value="ECO:0007669"/>
    <property type="project" value="InterPro"/>
</dbReference>
<dbReference type="RefSeq" id="WP_117227313.1">
    <property type="nucleotide sequence ID" value="NZ_CP061725.1"/>
</dbReference>
<proteinExistence type="inferred from homology"/>
<dbReference type="Pfam" id="PF02668">
    <property type="entry name" value="TauD"/>
    <property type="match status" value="1"/>
</dbReference>
<evidence type="ECO:0000313" key="10">
    <source>
        <dbReference type="Proteomes" id="UP000262621"/>
    </source>
</evidence>
<dbReference type="Gene3D" id="3.60.130.10">
    <property type="entry name" value="Clavaminate synthase-like"/>
    <property type="match status" value="1"/>
</dbReference>
<feature type="domain" description="TauD/TfdA-like" evidence="8">
    <location>
        <begin position="244"/>
        <end position="312"/>
    </location>
</feature>